<evidence type="ECO:0000313" key="5">
    <source>
        <dbReference type="Proteomes" id="UP000437862"/>
    </source>
</evidence>
<organism evidence="3 4">
    <name type="scientific">Pseudoduganella flava</name>
    <dbReference type="NCBI Taxonomy" id="871742"/>
    <lineage>
        <taxon>Bacteria</taxon>
        <taxon>Pseudomonadati</taxon>
        <taxon>Pseudomonadota</taxon>
        <taxon>Betaproteobacteria</taxon>
        <taxon>Burkholderiales</taxon>
        <taxon>Oxalobacteraceae</taxon>
        <taxon>Telluria group</taxon>
        <taxon>Pseudoduganella</taxon>
    </lineage>
</organism>
<dbReference type="EMBL" id="VLKW01000001">
    <property type="protein sequence ID" value="TWI51747.1"/>
    <property type="molecule type" value="Genomic_DNA"/>
</dbReference>
<feature type="compositionally biased region" description="Acidic residues" evidence="1">
    <location>
        <begin position="122"/>
        <end position="136"/>
    </location>
</feature>
<accession>A0A562Q4R4</accession>
<dbReference type="RefSeq" id="WP_145873129.1">
    <property type="nucleotide sequence ID" value="NZ_CP046904.1"/>
</dbReference>
<dbReference type="AlphaFoldDB" id="A0A562Q4R4"/>
<protein>
    <recommendedName>
        <fullName evidence="6">Chemotaxis protein</fullName>
    </recommendedName>
</protein>
<evidence type="ECO:0000256" key="1">
    <source>
        <dbReference type="SAM" id="MobiDB-lite"/>
    </source>
</evidence>
<dbReference type="EMBL" id="CP046904">
    <property type="protein sequence ID" value="QGZ41743.1"/>
    <property type="molecule type" value="Genomic_DNA"/>
</dbReference>
<name>A0A562Q4R4_9BURK</name>
<gene>
    <name evidence="2" type="ORF">GO485_23600</name>
    <name evidence="3" type="ORF">IP92_00735</name>
</gene>
<dbReference type="Proteomes" id="UP000315112">
    <property type="component" value="Unassembled WGS sequence"/>
</dbReference>
<reference evidence="3 4" key="1">
    <citation type="journal article" date="2015" name="Stand. Genomic Sci.">
        <title>Genomic Encyclopedia of Bacterial and Archaeal Type Strains, Phase III: the genomes of soil and plant-associated and newly described type strains.</title>
        <authorList>
            <person name="Whitman W.B."/>
            <person name="Woyke T."/>
            <person name="Klenk H.P."/>
            <person name="Zhou Y."/>
            <person name="Lilburn T.G."/>
            <person name="Beck B.J."/>
            <person name="De Vos P."/>
            <person name="Vandamme P."/>
            <person name="Eisen J.A."/>
            <person name="Garrity G."/>
            <person name="Hugenholtz P."/>
            <person name="Kyrpides N.C."/>
        </authorList>
    </citation>
    <scope>NUCLEOTIDE SEQUENCE [LARGE SCALE GENOMIC DNA]</scope>
    <source>
        <strain evidence="3 4">CGMCC 1.10685</strain>
    </source>
</reference>
<reference evidence="3" key="2">
    <citation type="submission" date="2019-07" db="EMBL/GenBank/DDBJ databases">
        <authorList>
            <person name="Whitman W."/>
            <person name="Huntemann M."/>
            <person name="Clum A."/>
            <person name="Pillay M."/>
            <person name="Palaniappan K."/>
            <person name="Varghese N."/>
            <person name="Mikhailova N."/>
            <person name="Stamatis D."/>
            <person name="Reddy T."/>
            <person name="Daum C."/>
            <person name="Shapiro N."/>
            <person name="Ivanova N."/>
            <person name="Kyrpides N."/>
            <person name="Woyke T."/>
        </authorList>
    </citation>
    <scope>NUCLEOTIDE SEQUENCE</scope>
    <source>
        <strain evidence="3">CGMCC 1.10685</strain>
    </source>
</reference>
<feature type="compositionally biased region" description="Basic and acidic residues" evidence="1">
    <location>
        <begin position="101"/>
        <end position="115"/>
    </location>
</feature>
<feature type="region of interest" description="Disordered" evidence="1">
    <location>
        <begin position="1"/>
        <end position="136"/>
    </location>
</feature>
<sequence>MSGNSTLDPDNFPELPDRVLGKGHATGALGPSDTSDSGSDVQGGSGLAQQIEENNLAGGTNEDIDQSTAGGTAGPDVGDADLDSDTDAGGTGERATVGRDTTARDGADIGVDHIETIPFTGEDIDPAELDDIERGA</sequence>
<evidence type="ECO:0000313" key="2">
    <source>
        <dbReference type="EMBL" id="QGZ41743.1"/>
    </source>
</evidence>
<evidence type="ECO:0000313" key="4">
    <source>
        <dbReference type="Proteomes" id="UP000315112"/>
    </source>
</evidence>
<evidence type="ECO:0008006" key="6">
    <source>
        <dbReference type="Google" id="ProtNLM"/>
    </source>
</evidence>
<reference evidence="2 5" key="3">
    <citation type="submission" date="2019-12" db="EMBL/GenBank/DDBJ databases">
        <title>Draft Genome Sequences of Six Type Strains of the Genus Massilia.</title>
        <authorList>
            <person name="Miess H."/>
            <person name="Frediansyah A."/>
            <person name="Goeker M."/>
            <person name="Gross H."/>
        </authorList>
    </citation>
    <scope>NUCLEOTIDE SEQUENCE [LARGE SCALE GENOMIC DNA]</scope>
    <source>
        <strain evidence="2 5">DSM 26639</strain>
    </source>
</reference>
<dbReference type="Proteomes" id="UP000437862">
    <property type="component" value="Chromosome"/>
</dbReference>
<proteinExistence type="predicted"/>
<keyword evidence="5" id="KW-1185">Reference proteome</keyword>
<dbReference type="OrthoDB" id="8777914at2"/>
<evidence type="ECO:0000313" key="3">
    <source>
        <dbReference type="EMBL" id="TWI51747.1"/>
    </source>
</evidence>